<dbReference type="EMBL" id="QQAX01000011">
    <property type="protein sequence ID" value="RDI43402.1"/>
    <property type="molecule type" value="Genomic_DNA"/>
</dbReference>
<dbReference type="Gene3D" id="1.10.10.10">
    <property type="entry name" value="Winged helix-like DNA-binding domain superfamily/Winged helix DNA-binding domain"/>
    <property type="match status" value="1"/>
</dbReference>
<dbReference type="PANTHER" id="PTHR24567:SF75">
    <property type="entry name" value="FUMARATE AND NITRATE REDUCTION REGULATORY PROTEIN"/>
    <property type="match status" value="1"/>
</dbReference>
<dbReference type="Proteomes" id="UP000254720">
    <property type="component" value="Unassembled WGS sequence"/>
</dbReference>
<dbReference type="OrthoDB" id="7643467at2"/>
<dbReference type="PRINTS" id="PR00034">
    <property type="entry name" value="HTHCRP"/>
</dbReference>
<evidence type="ECO:0000259" key="5">
    <source>
        <dbReference type="PROSITE" id="PS51063"/>
    </source>
</evidence>
<keyword evidence="2" id="KW-0238">DNA-binding</keyword>
<comment type="caution">
    <text evidence="6">The sequence shown here is derived from an EMBL/GenBank/DDBJ whole genome shotgun (WGS) entry which is preliminary data.</text>
</comment>
<dbReference type="PANTHER" id="PTHR24567">
    <property type="entry name" value="CRP FAMILY TRANSCRIPTIONAL REGULATORY PROTEIN"/>
    <property type="match status" value="1"/>
</dbReference>
<dbReference type="Pfam" id="PF00027">
    <property type="entry name" value="cNMP_binding"/>
    <property type="match status" value="1"/>
</dbReference>
<sequence length="242" mass="27619">MHSSATSNPTCNLCLFAPFCTSEEEILHTGRQASLAVKQYRKLNRNEVLCLPNNKFQNLYAIQKGTLKTYQVEADGRELIREFYFAGEILGYEAIYTGHYPFSAVAISETLICEIPYANFLKLLHSKPALQRRILYLISRQLNIGSYLVSTTAEQRLAAFLIELATRLHPAETRYAFLLPMSRQDIGNYLRLSAETISRVFSRLQKNKMILIDHKKINLLQPDKLKQVADGLWTSNKGNTVK</sequence>
<gene>
    <name evidence="6" type="ORF">C8D86_11158</name>
</gene>
<dbReference type="GO" id="GO:0005829">
    <property type="term" value="C:cytosol"/>
    <property type="evidence" value="ECO:0007669"/>
    <property type="project" value="TreeGrafter"/>
</dbReference>
<dbReference type="SUPFAM" id="SSF51206">
    <property type="entry name" value="cAMP-binding domain-like"/>
    <property type="match status" value="1"/>
</dbReference>
<dbReference type="GO" id="GO:0003700">
    <property type="term" value="F:DNA-binding transcription factor activity"/>
    <property type="evidence" value="ECO:0007669"/>
    <property type="project" value="TreeGrafter"/>
</dbReference>
<dbReference type="SMART" id="SM00419">
    <property type="entry name" value="HTH_CRP"/>
    <property type="match status" value="1"/>
</dbReference>
<dbReference type="InterPro" id="IPR018490">
    <property type="entry name" value="cNMP-bd_dom_sf"/>
</dbReference>
<dbReference type="SMART" id="SM00100">
    <property type="entry name" value="cNMP"/>
    <property type="match status" value="1"/>
</dbReference>
<keyword evidence="1" id="KW-0805">Transcription regulation</keyword>
<evidence type="ECO:0000259" key="4">
    <source>
        <dbReference type="PROSITE" id="PS50042"/>
    </source>
</evidence>
<name>A0A370GHZ0_9COXI</name>
<reference evidence="6 7" key="1">
    <citation type="submission" date="2018-07" db="EMBL/GenBank/DDBJ databases">
        <title>Genomic Encyclopedia of Type Strains, Phase IV (KMG-IV): sequencing the most valuable type-strain genomes for metagenomic binning, comparative biology and taxonomic classification.</title>
        <authorList>
            <person name="Goeker M."/>
        </authorList>
    </citation>
    <scope>NUCLEOTIDE SEQUENCE [LARGE SCALE GENOMIC DNA]</scope>
    <source>
        <strain evidence="6 7">DSM 16500</strain>
    </source>
</reference>
<evidence type="ECO:0000313" key="7">
    <source>
        <dbReference type="Proteomes" id="UP000254720"/>
    </source>
</evidence>
<dbReference type="AlphaFoldDB" id="A0A370GHZ0"/>
<feature type="domain" description="HTH crp-type" evidence="5">
    <location>
        <begin position="151"/>
        <end position="223"/>
    </location>
</feature>
<evidence type="ECO:0000313" key="6">
    <source>
        <dbReference type="EMBL" id="RDI43402.1"/>
    </source>
</evidence>
<feature type="domain" description="Cyclic nucleotide-binding" evidence="4">
    <location>
        <begin position="34"/>
        <end position="141"/>
    </location>
</feature>
<organism evidence="6 7">
    <name type="scientific">Aquicella lusitana</name>
    <dbReference type="NCBI Taxonomy" id="254246"/>
    <lineage>
        <taxon>Bacteria</taxon>
        <taxon>Pseudomonadati</taxon>
        <taxon>Pseudomonadota</taxon>
        <taxon>Gammaproteobacteria</taxon>
        <taxon>Legionellales</taxon>
        <taxon>Coxiellaceae</taxon>
        <taxon>Aquicella</taxon>
    </lineage>
</organism>
<dbReference type="InterPro" id="IPR036388">
    <property type="entry name" value="WH-like_DNA-bd_sf"/>
</dbReference>
<dbReference type="SUPFAM" id="SSF46785">
    <property type="entry name" value="Winged helix' DNA-binding domain"/>
    <property type="match status" value="1"/>
</dbReference>
<dbReference type="CDD" id="cd00092">
    <property type="entry name" value="HTH_CRP"/>
    <property type="match status" value="1"/>
</dbReference>
<proteinExistence type="predicted"/>
<accession>A0A370GHZ0</accession>
<dbReference type="CDD" id="cd00038">
    <property type="entry name" value="CAP_ED"/>
    <property type="match status" value="1"/>
</dbReference>
<dbReference type="RefSeq" id="WP_114834431.1">
    <property type="nucleotide sequence ID" value="NZ_LR699114.1"/>
</dbReference>
<evidence type="ECO:0000256" key="1">
    <source>
        <dbReference type="ARBA" id="ARBA00023015"/>
    </source>
</evidence>
<protein>
    <submittedName>
        <fullName evidence="6">CRP/FNR family transcriptional regulator</fullName>
    </submittedName>
</protein>
<dbReference type="Gene3D" id="2.60.120.10">
    <property type="entry name" value="Jelly Rolls"/>
    <property type="match status" value="1"/>
</dbReference>
<dbReference type="GO" id="GO:0003677">
    <property type="term" value="F:DNA binding"/>
    <property type="evidence" value="ECO:0007669"/>
    <property type="project" value="UniProtKB-KW"/>
</dbReference>
<dbReference type="InterPro" id="IPR050397">
    <property type="entry name" value="Env_Response_Regulators"/>
</dbReference>
<keyword evidence="7" id="KW-1185">Reference proteome</keyword>
<dbReference type="InterPro" id="IPR014710">
    <property type="entry name" value="RmlC-like_jellyroll"/>
</dbReference>
<dbReference type="InterPro" id="IPR036390">
    <property type="entry name" value="WH_DNA-bd_sf"/>
</dbReference>
<dbReference type="PROSITE" id="PS50042">
    <property type="entry name" value="CNMP_BINDING_3"/>
    <property type="match status" value="1"/>
</dbReference>
<dbReference type="InterPro" id="IPR000595">
    <property type="entry name" value="cNMP-bd_dom"/>
</dbReference>
<evidence type="ECO:0000256" key="3">
    <source>
        <dbReference type="ARBA" id="ARBA00023163"/>
    </source>
</evidence>
<keyword evidence="3" id="KW-0804">Transcription</keyword>
<dbReference type="FunFam" id="1.10.10.10:FF:000028">
    <property type="entry name" value="Fumarate/nitrate reduction transcriptional regulator Fnr"/>
    <property type="match status" value="1"/>
</dbReference>
<dbReference type="Pfam" id="PF13545">
    <property type="entry name" value="HTH_Crp_2"/>
    <property type="match status" value="1"/>
</dbReference>
<evidence type="ECO:0000256" key="2">
    <source>
        <dbReference type="ARBA" id="ARBA00023125"/>
    </source>
</evidence>
<dbReference type="PROSITE" id="PS51063">
    <property type="entry name" value="HTH_CRP_2"/>
    <property type="match status" value="1"/>
</dbReference>
<dbReference type="InterPro" id="IPR012318">
    <property type="entry name" value="HTH_CRP"/>
</dbReference>